<gene>
    <name evidence="2" type="ORF">STEHIDRAFT_151034</name>
</gene>
<dbReference type="EMBL" id="JH687407">
    <property type="protein sequence ID" value="EIM79250.1"/>
    <property type="molecule type" value="Genomic_DNA"/>
</dbReference>
<sequence>MLGMFSRPAAILTRPDCKSGRSSANPPEIAHCLAIQIAPTAPSSLSYASPFAPWIVRPFPLLQALSGGHLMIRHALCARVWIWPWTATCSLQSSVILPTALPDILLEDIDDYLVSPPPPAVFSGEHDLHGGTPLRARSIPLDSWDVPVGLSFAESGHASLPSPSSGQSSRLPLPPPPPTSSRPMLPPIQSMFTQPQLGCEERGQNVQPVNTFHSNTMATGPPRVQEFQVTPSESVAGAKLKYNTRRSGRHKILSDFLRRIRANRLVL</sequence>
<keyword evidence="3" id="KW-1185">Reference proteome</keyword>
<feature type="compositionally biased region" description="Low complexity" evidence="1">
    <location>
        <begin position="159"/>
        <end position="171"/>
    </location>
</feature>
<dbReference type="RefSeq" id="XP_007311697.1">
    <property type="nucleotide sequence ID" value="XM_007311635.1"/>
</dbReference>
<protein>
    <submittedName>
        <fullName evidence="2">Uncharacterized protein</fullName>
    </submittedName>
</protein>
<feature type="region of interest" description="Disordered" evidence="1">
    <location>
        <begin position="155"/>
        <end position="186"/>
    </location>
</feature>
<name>R7RWQ2_STEHR</name>
<reference evidence="3" key="1">
    <citation type="journal article" date="2012" name="Science">
        <title>The Paleozoic origin of enzymatic lignin decomposition reconstructed from 31 fungal genomes.</title>
        <authorList>
            <person name="Floudas D."/>
            <person name="Binder M."/>
            <person name="Riley R."/>
            <person name="Barry K."/>
            <person name="Blanchette R.A."/>
            <person name="Henrissat B."/>
            <person name="Martinez A.T."/>
            <person name="Otillar R."/>
            <person name="Spatafora J.W."/>
            <person name="Yadav J.S."/>
            <person name="Aerts A."/>
            <person name="Benoit I."/>
            <person name="Boyd A."/>
            <person name="Carlson A."/>
            <person name="Copeland A."/>
            <person name="Coutinho P.M."/>
            <person name="de Vries R.P."/>
            <person name="Ferreira P."/>
            <person name="Findley K."/>
            <person name="Foster B."/>
            <person name="Gaskell J."/>
            <person name="Glotzer D."/>
            <person name="Gorecki P."/>
            <person name="Heitman J."/>
            <person name="Hesse C."/>
            <person name="Hori C."/>
            <person name="Igarashi K."/>
            <person name="Jurgens J.A."/>
            <person name="Kallen N."/>
            <person name="Kersten P."/>
            <person name="Kohler A."/>
            <person name="Kuees U."/>
            <person name="Kumar T.K.A."/>
            <person name="Kuo A."/>
            <person name="LaButti K."/>
            <person name="Larrondo L.F."/>
            <person name="Lindquist E."/>
            <person name="Ling A."/>
            <person name="Lombard V."/>
            <person name="Lucas S."/>
            <person name="Lundell T."/>
            <person name="Martin R."/>
            <person name="McLaughlin D.J."/>
            <person name="Morgenstern I."/>
            <person name="Morin E."/>
            <person name="Murat C."/>
            <person name="Nagy L.G."/>
            <person name="Nolan M."/>
            <person name="Ohm R.A."/>
            <person name="Patyshakuliyeva A."/>
            <person name="Rokas A."/>
            <person name="Ruiz-Duenas F.J."/>
            <person name="Sabat G."/>
            <person name="Salamov A."/>
            <person name="Samejima M."/>
            <person name="Schmutz J."/>
            <person name="Slot J.C."/>
            <person name="St John F."/>
            <person name="Stenlid J."/>
            <person name="Sun H."/>
            <person name="Sun S."/>
            <person name="Syed K."/>
            <person name="Tsang A."/>
            <person name="Wiebenga A."/>
            <person name="Young D."/>
            <person name="Pisabarro A."/>
            <person name="Eastwood D.C."/>
            <person name="Martin F."/>
            <person name="Cullen D."/>
            <person name="Grigoriev I.V."/>
            <person name="Hibbett D.S."/>
        </authorList>
    </citation>
    <scope>NUCLEOTIDE SEQUENCE [LARGE SCALE GENOMIC DNA]</scope>
    <source>
        <strain evidence="3">FP-91666</strain>
    </source>
</reference>
<dbReference type="KEGG" id="shs:STEHIDRAFT_151034"/>
<evidence type="ECO:0000256" key="1">
    <source>
        <dbReference type="SAM" id="MobiDB-lite"/>
    </source>
</evidence>
<accession>R7RWQ2</accession>
<dbReference type="AlphaFoldDB" id="R7RWQ2"/>
<proteinExistence type="predicted"/>
<dbReference type="Proteomes" id="UP000053927">
    <property type="component" value="Unassembled WGS sequence"/>
</dbReference>
<evidence type="ECO:0000313" key="2">
    <source>
        <dbReference type="EMBL" id="EIM79250.1"/>
    </source>
</evidence>
<dbReference type="GeneID" id="18800143"/>
<evidence type="ECO:0000313" key="3">
    <source>
        <dbReference type="Proteomes" id="UP000053927"/>
    </source>
</evidence>
<organism evidence="2 3">
    <name type="scientific">Stereum hirsutum (strain FP-91666)</name>
    <name type="common">White-rot fungus</name>
    <dbReference type="NCBI Taxonomy" id="721885"/>
    <lineage>
        <taxon>Eukaryota</taxon>
        <taxon>Fungi</taxon>
        <taxon>Dikarya</taxon>
        <taxon>Basidiomycota</taxon>
        <taxon>Agaricomycotina</taxon>
        <taxon>Agaricomycetes</taxon>
        <taxon>Russulales</taxon>
        <taxon>Stereaceae</taxon>
        <taxon>Stereum</taxon>
    </lineage>
</organism>
<feature type="compositionally biased region" description="Pro residues" evidence="1">
    <location>
        <begin position="172"/>
        <end position="186"/>
    </location>
</feature>